<proteinExistence type="predicted"/>
<organism evidence="2 3">
    <name type="scientific">Candidatus Avipropionibacterium avicola</name>
    <dbReference type="NCBI Taxonomy" id="2840701"/>
    <lineage>
        <taxon>Bacteria</taxon>
        <taxon>Bacillati</taxon>
        <taxon>Actinomycetota</taxon>
        <taxon>Actinomycetes</taxon>
        <taxon>Propionibacteriales</taxon>
        <taxon>Propionibacteriaceae</taxon>
        <taxon>Propionibacteriaceae incertae sedis</taxon>
        <taxon>Candidatus Avipropionibacterium</taxon>
    </lineage>
</organism>
<comment type="caution">
    <text evidence="2">The sequence shown here is derived from an EMBL/GenBank/DDBJ whole genome shotgun (WGS) entry which is preliminary data.</text>
</comment>
<feature type="transmembrane region" description="Helical" evidence="1">
    <location>
        <begin position="81"/>
        <end position="101"/>
    </location>
</feature>
<reference evidence="2" key="1">
    <citation type="submission" date="2020-10" db="EMBL/GenBank/DDBJ databases">
        <authorList>
            <person name="Gilroy R."/>
        </authorList>
    </citation>
    <scope>NUCLEOTIDE SEQUENCE</scope>
    <source>
        <strain evidence="2">ChiGjej1B1-24693</strain>
    </source>
</reference>
<feature type="transmembrane region" description="Helical" evidence="1">
    <location>
        <begin position="122"/>
        <end position="142"/>
    </location>
</feature>
<accession>A0A9D1H0M4</accession>
<evidence type="ECO:0000256" key="1">
    <source>
        <dbReference type="SAM" id="Phobius"/>
    </source>
</evidence>
<keyword evidence="1" id="KW-1133">Transmembrane helix</keyword>
<keyword evidence="1" id="KW-0472">Membrane</keyword>
<evidence type="ECO:0000313" key="2">
    <source>
        <dbReference type="EMBL" id="HIT76944.1"/>
    </source>
</evidence>
<feature type="transmembrane region" description="Helical" evidence="1">
    <location>
        <begin position="57"/>
        <end position="75"/>
    </location>
</feature>
<keyword evidence="1" id="KW-0812">Transmembrane</keyword>
<evidence type="ECO:0008006" key="4">
    <source>
        <dbReference type="Google" id="ProtNLM"/>
    </source>
</evidence>
<protein>
    <recommendedName>
        <fullName evidence="4">Transmembrane protein</fullName>
    </recommendedName>
</protein>
<dbReference type="Proteomes" id="UP000886842">
    <property type="component" value="Unassembled WGS sequence"/>
</dbReference>
<evidence type="ECO:0000313" key="3">
    <source>
        <dbReference type="Proteomes" id="UP000886842"/>
    </source>
</evidence>
<sequence length="148" mass="15055">MPATDQQQPGAPFAPADGPFGPGALDAATPAPAGVPAAFGDSAPAARLDTSRAPVQWLLIAGGLAVVGIVVALVLGGLPPVAIAAWLIAGPIGIGCLAFFTTRDLKARTGAVYLAQSWVRPLYWVALVLCFAGAMVAAWRIAEWVGRL</sequence>
<reference evidence="2" key="2">
    <citation type="journal article" date="2021" name="PeerJ">
        <title>Extensive microbial diversity within the chicken gut microbiome revealed by metagenomics and culture.</title>
        <authorList>
            <person name="Gilroy R."/>
            <person name="Ravi A."/>
            <person name="Getino M."/>
            <person name="Pursley I."/>
            <person name="Horton D.L."/>
            <person name="Alikhan N.F."/>
            <person name="Baker D."/>
            <person name="Gharbi K."/>
            <person name="Hall N."/>
            <person name="Watson M."/>
            <person name="Adriaenssens E.M."/>
            <person name="Foster-Nyarko E."/>
            <person name="Jarju S."/>
            <person name="Secka A."/>
            <person name="Antonio M."/>
            <person name="Oren A."/>
            <person name="Chaudhuri R.R."/>
            <person name="La Ragione R."/>
            <person name="Hildebrand F."/>
            <person name="Pallen M.J."/>
        </authorList>
    </citation>
    <scope>NUCLEOTIDE SEQUENCE</scope>
    <source>
        <strain evidence="2">ChiGjej1B1-24693</strain>
    </source>
</reference>
<name>A0A9D1H0M4_9ACTN</name>
<gene>
    <name evidence="2" type="ORF">IAA98_15305</name>
</gene>
<dbReference type="EMBL" id="DVLP01000442">
    <property type="protein sequence ID" value="HIT76944.1"/>
    <property type="molecule type" value="Genomic_DNA"/>
</dbReference>
<dbReference type="AlphaFoldDB" id="A0A9D1H0M4"/>